<accession>A0A2T6KC13</accession>
<feature type="compositionally biased region" description="Polar residues" evidence="1">
    <location>
        <begin position="194"/>
        <end position="207"/>
    </location>
</feature>
<name>A0A2T6KC13_9RHOB</name>
<proteinExistence type="predicted"/>
<dbReference type="RefSeq" id="WP_108387339.1">
    <property type="nucleotide sequence ID" value="NZ_QBUD01000010.1"/>
</dbReference>
<organism evidence="2 3">
    <name type="scientific">Yoonia sediminilitoris</name>
    <dbReference type="NCBI Taxonomy" id="1286148"/>
    <lineage>
        <taxon>Bacteria</taxon>
        <taxon>Pseudomonadati</taxon>
        <taxon>Pseudomonadota</taxon>
        <taxon>Alphaproteobacteria</taxon>
        <taxon>Rhodobacterales</taxon>
        <taxon>Paracoccaceae</taxon>
        <taxon>Yoonia</taxon>
    </lineage>
</organism>
<dbReference type="EMBL" id="QBUD01000010">
    <property type="protein sequence ID" value="PUB12413.1"/>
    <property type="molecule type" value="Genomic_DNA"/>
</dbReference>
<feature type="region of interest" description="Disordered" evidence="1">
    <location>
        <begin position="191"/>
        <end position="215"/>
    </location>
</feature>
<comment type="caution">
    <text evidence="2">The sequence shown here is derived from an EMBL/GenBank/DDBJ whole genome shotgun (WGS) entry which is preliminary data.</text>
</comment>
<reference evidence="2 3" key="1">
    <citation type="submission" date="2018-04" db="EMBL/GenBank/DDBJ databases">
        <title>Genomic Encyclopedia of Archaeal and Bacterial Type Strains, Phase II (KMG-II): from individual species to whole genera.</title>
        <authorList>
            <person name="Goeker M."/>
        </authorList>
    </citation>
    <scope>NUCLEOTIDE SEQUENCE [LARGE SCALE GENOMIC DNA]</scope>
    <source>
        <strain evidence="2 3">DSM 29955</strain>
    </source>
</reference>
<evidence type="ECO:0000313" key="3">
    <source>
        <dbReference type="Proteomes" id="UP000244523"/>
    </source>
</evidence>
<feature type="compositionally biased region" description="Low complexity" evidence="1">
    <location>
        <begin position="286"/>
        <end position="319"/>
    </location>
</feature>
<feature type="region of interest" description="Disordered" evidence="1">
    <location>
        <begin position="267"/>
        <end position="404"/>
    </location>
</feature>
<evidence type="ECO:0000256" key="1">
    <source>
        <dbReference type="SAM" id="MobiDB-lite"/>
    </source>
</evidence>
<feature type="compositionally biased region" description="Low complexity" evidence="1">
    <location>
        <begin position="326"/>
        <end position="339"/>
    </location>
</feature>
<evidence type="ECO:0000313" key="2">
    <source>
        <dbReference type="EMBL" id="PUB12413.1"/>
    </source>
</evidence>
<feature type="region of interest" description="Disordered" evidence="1">
    <location>
        <begin position="64"/>
        <end position="120"/>
    </location>
</feature>
<dbReference type="AlphaFoldDB" id="A0A2T6KC13"/>
<protein>
    <submittedName>
        <fullName evidence="2">Uncharacterized protein</fullName>
    </submittedName>
</protein>
<gene>
    <name evidence="2" type="ORF">C8N45_11052</name>
</gene>
<sequence length="429" mass="45037">MIGPLAPAAPSRLRKAAGAGARRIAAAYLRQAQAQAQVLDDWARPGRHYGWIAGQAKLRTGPVLGTGLDRISTAPKAQNDQPAKPKPARKKAPSGAQKPSRPRKAQDLTPHTLPRAGSATQCDVALVKPVRATPGQLRLWSGADVEPPEQLKPARIFTLRKPHPRPLPVPESVPVSKWPETLARRACARLPAAQSRTTGTPAFSNALTHPLAGPTASRDLLHSAITRTKADDRVEHTGAAPAMQQAAPNHAQPTSKIDTSSLEIATGQPRQDAAALAPAPIQRNSAAAGRAARTGQTQVPALAHPAAHPTATAQPTLPANPSSQRAAPSDATAPSTSDPMFSDAIGPPAHTPVTELPPQPDFAQPFAEVLPLESQKAASRAQGAIADEPLTELPPVPNAAPLPRFDRDELGEALAEVLRDEARRHGIDV</sequence>
<keyword evidence="3" id="KW-1185">Reference proteome</keyword>
<dbReference type="Proteomes" id="UP000244523">
    <property type="component" value="Unassembled WGS sequence"/>
</dbReference>